<reference evidence="2" key="1">
    <citation type="submission" date="2015-10" db="EMBL/GenBank/DDBJ databases">
        <authorList>
            <person name="Regsiter A."/>
            <person name="william w."/>
        </authorList>
    </citation>
    <scope>NUCLEOTIDE SEQUENCE</scope>
    <source>
        <strain evidence="2">Montdore</strain>
    </source>
</reference>
<organism evidence="2 3">
    <name type="scientific">Tuber aestivum</name>
    <name type="common">summer truffle</name>
    <dbReference type="NCBI Taxonomy" id="59557"/>
    <lineage>
        <taxon>Eukaryota</taxon>
        <taxon>Fungi</taxon>
        <taxon>Dikarya</taxon>
        <taxon>Ascomycota</taxon>
        <taxon>Pezizomycotina</taxon>
        <taxon>Pezizomycetes</taxon>
        <taxon>Pezizales</taxon>
        <taxon>Tuberaceae</taxon>
        <taxon>Tuber</taxon>
    </lineage>
</organism>
<keyword evidence="1" id="KW-0472">Membrane</keyword>
<dbReference type="EMBL" id="LN891855">
    <property type="protein sequence ID" value="CUS06678.1"/>
    <property type="molecule type" value="Genomic_DNA"/>
</dbReference>
<name>A0A292PJ99_9PEZI</name>
<sequence length="115" mass="12661">MANRVAYIAETKGLLHPEQMGGRKGRSAVDAVMALTHDIQQAKLNVTGPSEQANSKALEVVARRAWSWAADNVIVFDDPKTELMHFHNKTRNFTTNFPVTLIMALLSSLLSILDG</sequence>
<evidence type="ECO:0000313" key="3">
    <source>
        <dbReference type="Proteomes" id="UP001412239"/>
    </source>
</evidence>
<accession>A0A292PJ99</accession>
<evidence type="ECO:0000256" key="1">
    <source>
        <dbReference type="SAM" id="Phobius"/>
    </source>
</evidence>
<gene>
    <name evidence="2" type="ORF">GSTUAT00009254001</name>
</gene>
<protein>
    <submittedName>
        <fullName evidence="2">Uncharacterized protein</fullName>
    </submittedName>
</protein>
<keyword evidence="1" id="KW-1133">Transmembrane helix</keyword>
<evidence type="ECO:0000313" key="2">
    <source>
        <dbReference type="EMBL" id="CUS06678.1"/>
    </source>
</evidence>
<proteinExistence type="predicted"/>
<keyword evidence="3" id="KW-1185">Reference proteome</keyword>
<dbReference type="Proteomes" id="UP001412239">
    <property type="component" value="Unassembled WGS sequence"/>
</dbReference>
<dbReference type="AlphaFoldDB" id="A0A292PJ99"/>
<dbReference type="PANTHER" id="PTHR33481">
    <property type="entry name" value="REVERSE TRANSCRIPTASE"/>
    <property type="match status" value="1"/>
</dbReference>
<keyword evidence="1" id="KW-0812">Transmembrane</keyword>
<feature type="transmembrane region" description="Helical" evidence="1">
    <location>
        <begin position="93"/>
        <end position="113"/>
    </location>
</feature>
<dbReference type="PANTHER" id="PTHR33481:SF1">
    <property type="entry name" value="ENDONUCLEASE_EXONUCLEASE_PHOSPHATASE DOMAIN-CONTAINING PROTEIN-RELATED"/>
    <property type="match status" value="1"/>
</dbReference>